<dbReference type="PANTHER" id="PTHR46401">
    <property type="entry name" value="GLYCOSYLTRANSFERASE WBBK-RELATED"/>
    <property type="match status" value="1"/>
</dbReference>
<keyword evidence="5" id="KW-1185">Reference proteome</keyword>
<sequence>MPRIFIDAERLRDPYSGLGQFCLHLGHELTLQNPDPQQFQLTFGVPKAEVGVFGDTVRYHPVSWHDRIWRSGEYDLWHSLHQDVSMLPASGKRLILTIHDLNFLERTDYSIQKKAGKLMALQRKIDRATALTTISEYTASVVREHLNVPDSKPLRVIYNGAAVNPDGAATKPAFLPAEVPPYFLFLGVIHPKKNVHVLLPLLQAFPDYRLILAGDNTHDYALHIRQQAIKLGVSEQLLMPGPVSQEEKAWLYSHCEAFLFPSLAEGFGLPAVEAMAYGKPVFLSKLTSLPEIGGMDAFYFESFEPDDLVNTFREGMMQYHEDPLRADRIRWHARRFSWKKAAKAYWEVYQGL</sequence>
<reference evidence="4 5" key="1">
    <citation type="submission" date="2019-10" db="EMBL/GenBank/DDBJ databases">
        <title>Rudanella paleaurantiibacter sp. nov., isolated from sludge.</title>
        <authorList>
            <person name="Xu S.Q."/>
        </authorList>
    </citation>
    <scope>NUCLEOTIDE SEQUENCE [LARGE SCALE GENOMIC DNA]</scope>
    <source>
        <strain evidence="4 5">HX-22-17</strain>
    </source>
</reference>
<dbReference type="Proteomes" id="UP000488299">
    <property type="component" value="Unassembled WGS sequence"/>
</dbReference>
<evidence type="ECO:0000313" key="4">
    <source>
        <dbReference type="EMBL" id="KAB7732029.1"/>
    </source>
</evidence>
<evidence type="ECO:0000313" key="5">
    <source>
        <dbReference type="Proteomes" id="UP000488299"/>
    </source>
</evidence>
<feature type="domain" description="Glycosyl transferase family 1" evidence="2">
    <location>
        <begin position="177"/>
        <end position="314"/>
    </location>
</feature>
<dbReference type="RefSeq" id="WP_152123604.1">
    <property type="nucleotide sequence ID" value="NZ_WELI01000002.1"/>
</dbReference>
<dbReference type="InterPro" id="IPR028098">
    <property type="entry name" value="Glyco_trans_4-like_N"/>
</dbReference>
<feature type="domain" description="Glycosyltransferase subfamily 4-like N-terminal" evidence="3">
    <location>
        <begin position="62"/>
        <end position="160"/>
    </location>
</feature>
<proteinExistence type="predicted"/>
<dbReference type="PANTHER" id="PTHR46401:SF2">
    <property type="entry name" value="GLYCOSYLTRANSFERASE WBBK-RELATED"/>
    <property type="match status" value="1"/>
</dbReference>
<evidence type="ECO:0000259" key="2">
    <source>
        <dbReference type="Pfam" id="PF00534"/>
    </source>
</evidence>
<protein>
    <submittedName>
        <fullName evidence="4">Glycosyltransferase</fullName>
    </submittedName>
</protein>
<dbReference type="AlphaFoldDB" id="A0A7J5U2K0"/>
<accession>A0A7J5U2K0</accession>
<keyword evidence="1 4" id="KW-0808">Transferase</keyword>
<evidence type="ECO:0000259" key="3">
    <source>
        <dbReference type="Pfam" id="PF13439"/>
    </source>
</evidence>
<dbReference type="InterPro" id="IPR001296">
    <property type="entry name" value="Glyco_trans_1"/>
</dbReference>
<dbReference type="GO" id="GO:0016757">
    <property type="term" value="F:glycosyltransferase activity"/>
    <property type="evidence" value="ECO:0007669"/>
    <property type="project" value="InterPro"/>
</dbReference>
<dbReference type="CDD" id="cd03809">
    <property type="entry name" value="GT4_MtfB-like"/>
    <property type="match status" value="1"/>
</dbReference>
<dbReference type="Gene3D" id="3.40.50.2000">
    <property type="entry name" value="Glycogen Phosphorylase B"/>
    <property type="match status" value="2"/>
</dbReference>
<dbReference type="EMBL" id="WELI01000002">
    <property type="protein sequence ID" value="KAB7732029.1"/>
    <property type="molecule type" value="Genomic_DNA"/>
</dbReference>
<comment type="caution">
    <text evidence="4">The sequence shown here is derived from an EMBL/GenBank/DDBJ whole genome shotgun (WGS) entry which is preliminary data.</text>
</comment>
<evidence type="ECO:0000256" key="1">
    <source>
        <dbReference type="ARBA" id="ARBA00022679"/>
    </source>
</evidence>
<gene>
    <name evidence="4" type="ORF">F5984_07375</name>
</gene>
<name>A0A7J5U2K0_9BACT</name>
<dbReference type="SUPFAM" id="SSF53756">
    <property type="entry name" value="UDP-Glycosyltransferase/glycogen phosphorylase"/>
    <property type="match status" value="1"/>
</dbReference>
<dbReference type="Pfam" id="PF00534">
    <property type="entry name" value="Glycos_transf_1"/>
    <property type="match status" value="1"/>
</dbReference>
<dbReference type="GO" id="GO:0009103">
    <property type="term" value="P:lipopolysaccharide biosynthetic process"/>
    <property type="evidence" value="ECO:0007669"/>
    <property type="project" value="TreeGrafter"/>
</dbReference>
<dbReference type="Pfam" id="PF13439">
    <property type="entry name" value="Glyco_transf_4"/>
    <property type="match status" value="1"/>
</dbReference>
<organism evidence="4 5">
    <name type="scientific">Rudanella paleaurantiibacter</name>
    <dbReference type="NCBI Taxonomy" id="2614655"/>
    <lineage>
        <taxon>Bacteria</taxon>
        <taxon>Pseudomonadati</taxon>
        <taxon>Bacteroidota</taxon>
        <taxon>Cytophagia</taxon>
        <taxon>Cytophagales</taxon>
        <taxon>Cytophagaceae</taxon>
        <taxon>Rudanella</taxon>
    </lineage>
</organism>